<protein>
    <recommendedName>
        <fullName evidence="3">PGG domain-containing protein</fullName>
    </recommendedName>
</protein>
<feature type="domain" description="PGG" evidence="3">
    <location>
        <begin position="295"/>
        <end position="380"/>
    </location>
</feature>
<proteinExistence type="predicted"/>
<keyword evidence="1" id="KW-0040">ANK repeat</keyword>
<sequence>MDERLRTAARTRNVSHLYSLIQRDGNVLRHFGEMEFVETPLHIAAEDGCIRFAMEMDLKPSFSRKLNQQGLSPLHLVVRKGHRRVVLRFLEIDKDLARVKGKNAADEGCIGFAMEMMKLKPSFARKLNQQGLSPIHLALEKGHKEMVLRFLQMDKDLVRVRGKNGETPLHYISKVGNHDSLLDRFLKACPDCIRDVTTENRSALHIATENNRLDVVQMLKLLLSCKADKHATNQSGLTALGVAEQHNNRESIRILRGCFIPGVSNIKYEWEKQVVKYVAKASSIIFNDLDNISSDDRNALLVVLGLLLTGTYQATLSPPGSVSQGDDTSSRGKSVLAQTDFLLFYIPTYVVFMVTFFQILALLKPFPHGFKKTIQVLLAFFAICFDQSISFIAPTDFALKVMEVFTLLFFVLTLVMFFTDRVSKPSVAILGCWLTPSELFDFVKGIPPDVDTLFLRLAIDGCWLFLFVKDDFWEGTIIVIGYCSYCIMYDVSWEAPHILLQTVLSTLLHLILQTLYSNPFVLCLFIIHVIFTYWE</sequence>
<dbReference type="PROSITE" id="PS50088">
    <property type="entry name" value="ANK_REPEAT"/>
    <property type="match status" value="2"/>
</dbReference>
<feature type="transmembrane region" description="Helical" evidence="2">
    <location>
        <begin position="342"/>
        <end position="363"/>
    </location>
</feature>
<dbReference type="AlphaFoldDB" id="A0A5J5PX38"/>
<evidence type="ECO:0000256" key="1">
    <source>
        <dbReference type="PROSITE-ProRule" id="PRU00023"/>
    </source>
</evidence>
<name>A0A5J5PX38_GOSBA</name>
<keyword evidence="2" id="KW-0472">Membrane</keyword>
<dbReference type="Pfam" id="PF12796">
    <property type="entry name" value="Ank_2"/>
    <property type="match status" value="1"/>
</dbReference>
<dbReference type="SMART" id="SM00248">
    <property type="entry name" value="ANK"/>
    <property type="match status" value="4"/>
</dbReference>
<dbReference type="PANTHER" id="PTHR24128:SF46">
    <property type="entry name" value="ALPHA-LATROTOXIN-LHE1A-LIKE ISOFORM X1"/>
    <property type="match status" value="1"/>
</dbReference>
<evidence type="ECO:0000313" key="4">
    <source>
        <dbReference type="EMBL" id="KAB2010587.1"/>
    </source>
</evidence>
<feature type="transmembrane region" description="Helical" evidence="2">
    <location>
        <begin position="515"/>
        <end position="534"/>
    </location>
</feature>
<dbReference type="Gene3D" id="1.25.40.20">
    <property type="entry name" value="Ankyrin repeat-containing domain"/>
    <property type="match status" value="1"/>
</dbReference>
<dbReference type="InterPro" id="IPR002110">
    <property type="entry name" value="Ankyrin_rpt"/>
</dbReference>
<evidence type="ECO:0000313" key="5">
    <source>
        <dbReference type="Proteomes" id="UP000327439"/>
    </source>
</evidence>
<dbReference type="Pfam" id="PF13962">
    <property type="entry name" value="PGG"/>
    <property type="match status" value="1"/>
</dbReference>
<keyword evidence="5" id="KW-1185">Reference proteome</keyword>
<keyword evidence="2" id="KW-0812">Transmembrane</keyword>
<dbReference type="InterPro" id="IPR026961">
    <property type="entry name" value="PGG_dom"/>
</dbReference>
<dbReference type="SUPFAM" id="SSF48403">
    <property type="entry name" value="Ankyrin repeat"/>
    <property type="match status" value="1"/>
</dbReference>
<gene>
    <name evidence="4" type="ORF">ES319_D10G249400v1</name>
</gene>
<accession>A0A5J5PX38</accession>
<keyword evidence="2" id="KW-1133">Transmembrane helix</keyword>
<dbReference type="OrthoDB" id="982772at2759"/>
<feature type="repeat" description="ANK" evidence="1">
    <location>
        <begin position="130"/>
        <end position="151"/>
    </location>
</feature>
<reference evidence="5" key="1">
    <citation type="journal article" date="2020" name="Nat. Genet.">
        <title>Genomic diversifications of five Gossypium allopolyploid species and their impact on cotton improvement.</title>
        <authorList>
            <person name="Chen Z.J."/>
            <person name="Sreedasyam A."/>
            <person name="Ando A."/>
            <person name="Song Q."/>
            <person name="De Santiago L.M."/>
            <person name="Hulse-Kemp A.M."/>
            <person name="Ding M."/>
            <person name="Ye W."/>
            <person name="Kirkbride R.C."/>
            <person name="Jenkins J."/>
            <person name="Plott C."/>
            <person name="Lovell J."/>
            <person name="Lin Y.M."/>
            <person name="Vaughn R."/>
            <person name="Liu B."/>
            <person name="Simpson S."/>
            <person name="Scheffler B.E."/>
            <person name="Wen L."/>
            <person name="Saski C.A."/>
            <person name="Grover C.E."/>
            <person name="Hu G."/>
            <person name="Conover J.L."/>
            <person name="Carlson J.W."/>
            <person name="Shu S."/>
            <person name="Boston L.B."/>
            <person name="Williams M."/>
            <person name="Peterson D.G."/>
            <person name="McGee K."/>
            <person name="Jones D.C."/>
            <person name="Wendel J.F."/>
            <person name="Stelly D.M."/>
            <person name="Grimwood J."/>
            <person name="Schmutz J."/>
        </authorList>
    </citation>
    <scope>NUCLEOTIDE SEQUENCE [LARGE SCALE GENOMIC DNA]</scope>
    <source>
        <strain evidence="5">cv. 3-79</strain>
    </source>
</reference>
<feature type="transmembrane region" description="Helical" evidence="2">
    <location>
        <begin position="375"/>
        <end position="393"/>
    </location>
</feature>
<feature type="repeat" description="ANK" evidence="1">
    <location>
        <begin position="199"/>
        <end position="234"/>
    </location>
</feature>
<dbReference type="PANTHER" id="PTHR24128">
    <property type="entry name" value="HOMEOBOX PROTEIN WARIAI"/>
    <property type="match status" value="1"/>
</dbReference>
<dbReference type="Proteomes" id="UP000327439">
    <property type="component" value="Chromosome D10"/>
</dbReference>
<organism evidence="4 5">
    <name type="scientific">Gossypium barbadense</name>
    <name type="common">Sea Island cotton</name>
    <name type="synonym">Hibiscus barbadensis</name>
    <dbReference type="NCBI Taxonomy" id="3634"/>
    <lineage>
        <taxon>Eukaryota</taxon>
        <taxon>Viridiplantae</taxon>
        <taxon>Streptophyta</taxon>
        <taxon>Embryophyta</taxon>
        <taxon>Tracheophyta</taxon>
        <taxon>Spermatophyta</taxon>
        <taxon>Magnoliopsida</taxon>
        <taxon>eudicotyledons</taxon>
        <taxon>Gunneridae</taxon>
        <taxon>Pentapetalae</taxon>
        <taxon>rosids</taxon>
        <taxon>malvids</taxon>
        <taxon>Malvales</taxon>
        <taxon>Malvaceae</taxon>
        <taxon>Malvoideae</taxon>
        <taxon>Gossypium</taxon>
    </lineage>
</organism>
<evidence type="ECO:0000259" key="3">
    <source>
        <dbReference type="Pfam" id="PF13962"/>
    </source>
</evidence>
<feature type="transmembrane region" description="Helical" evidence="2">
    <location>
        <begin position="399"/>
        <end position="418"/>
    </location>
</feature>
<dbReference type="EMBL" id="CM018224">
    <property type="protein sequence ID" value="KAB2010587.1"/>
    <property type="molecule type" value="Genomic_DNA"/>
</dbReference>
<dbReference type="PROSITE" id="PS50297">
    <property type="entry name" value="ANK_REP_REGION"/>
    <property type="match status" value="1"/>
</dbReference>
<evidence type="ECO:0000256" key="2">
    <source>
        <dbReference type="SAM" id="Phobius"/>
    </source>
</evidence>
<dbReference type="InterPro" id="IPR036770">
    <property type="entry name" value="Ankyrin_rpt-contain_sf"/>
</dbReference>